<evidence type="ECO:0000256" key="1">
    <source>
        <dbReference type="SAM" id="MobiDB-lite"/>
    </source>
</evidence>
<protein>
    <submittedName>
        <fullName evidence="3">Uncharacterized protein LOC104709567</fullName>
    </submittedName>
</protein>
<dbReference type="GeneID" id="104709567"/>
<dbReference type="PANTHER" id="PTHR46481">
    <property type="entry name" value="ZINC FINGER BED DOMAIN-CONTAINING PROTEIN 4"/>
    <property type="match status" value="1"/>
</dbReference>
<name>A0ABM0TCZ6_CAMSA</name>
<evidence type="ECO:0000313" key="3">
    <source>
        <dbReference type="RefSeq" id="XP_010424457.1"/>
    </source>
</evidence>
<dbReference type="Proteomes" id="UP000694864">
    <property type="component" value="Chromosome 8"/>
</dbReference>
<keyword evidence="2" id="KW-1185">Reference proteome</keyword>
<sequence length="201" mass="22665">MASSDHPPQPPNNQSMSDEDDSGKDDEVVGPNNKRRHCEEGVGKKLTTSWMKCPSKSGTSNLSKHLKTACKAFKVWQAANLEKSQNVFYPDGVGGELRLSIVSESVVRKASNELLFLAELPLSFMECLAWRHFCAKVQLYKPHSRRTATRDIVELFVKRKAAMKKVFGENKQRLSLTTDIWVAPYTGNSYMVITAHYIDAW</sequence>
<dbReference type="PANTHER" id="PTHR46481:SF2">
    <property type="entry name" value="BED-TYPE DOMAIN-CONTAINING PROTEIN"/>
    <property type="match status" value="1"/>
</dbReference>
<proteinExistence type="predicted"/>
<organism evidence="2 3">
    <name type="scientific">Camelina sativa</name>
    <name type="common">False flax</name>
    <name type="synonym">Myagrum sativum</name>
    <dbReference type="NCBI Taxonomy" id="90675"/>
    <lineage>
        <taxon>Eukaryota</taxon>
        <taxon>Viridiplantae</taxon>
        <taxon>Streptophyta</taxon>
        <taxon>Embryophyta</taxon>
        <taxon>Tracheophyta</taxon>
        <taxon>Spermatophyta</taxon>
        <taxon>Magnoliopsida</taxon>
        <taxon>eudicotyledons</taxon>
        <taxon>Gunneridae</taxon>
        <taxon>Pentapetalae</taxon>
        <taxon>rosids</taxon>
        <taxon>malvids</taxon>
        <taxon>Brassicales</taxon>
        <taxon>Brassicaceae</taxon>
        <taxon>Camelineae</taxon>
        <taxon>Camelina</taxon>
    </lineage>
</organism>
<gene>
    <name evidence="3" type="primary">LOC104709567</name>
</gene>
<reference evidence="2" key="1">
    <citation type="journal article" date="2014" name="Nat. Commun.">
        <title>The emerging biofuel crop Camelina sativa retains a highly undifferentiated hexaploid genome structure.</title>
        <authorList>
            <person name="Kagale S."/>
            <person name="Koh C."/>
            <person name="Nixon J."/>
            <person name="Bollina V."/>
            <person name="Clarke W.E."/>
            <person name="Tuteja R."/>
            <person name="Spillane C."/>
            <person name="Robinson S.J."/>
            <person name="Links M.G."/>
            <person name="Clarke C."/>
            <person name="Higgins E.E."/>
            <person name="Huebert T."/>
            <person name="Sharpe A.G."/>
            <person name="Parkin I.A."/>
        </authorList>
    </citation>
    <scope>NUCLEOTIDE SEQUENCE [LARGE SCALE GENOMIC DNA]</scope>
    <source>
        <strain evidence="2">cv. DH55</strain>
    </source>
</reference>
<reference evidence="3" key="2">
    <citation type="submission" date="2025-08" db="UniProtKB">
        <authorList>
            <consortium name="RefSeq"/>
        </authorList>
    </citation>
    <scope>IDENTIFICATION</scope>
    <source>
        <tissue evidence="3">Leaf</tissue>
    </source>
</reference>
<dbReference type="RefSeq" id="XP_010424457.1">
    <property type="nucleotide sequence ID" value="XM_010426155.1"/>
</dbReference>
<feature type="region of interest" description="Disordered" evidence="1">
    <location>
        <begin position="1"/>
        <end position="43"/>
    </location>
</feature>
<evidence type="ECO:0000313" key="2">
    <source>
        <dbReference type="Proteomes" id="UP000694864"/>
    </source>
</evidence>
<accession>A0ABM0TCZ6</accession>
<dbReference type="InterPro" id="IPR052035">
    <property type="entry name" value="ZnF_BED_domain_contain"/>
</dbReference>